<evidence type="ECO:0000313" key="10">
    <source>
        <dbReference type="Proteomes" id="UP001268542"/>
    </source>
</evidence>
<dbReference type="Proteomes" id="UP001268542">
    <property type="component" value="Unassembled WGS sequence"/>
</dbReference>
<accession>A0ABU3PXR0</accession>
<dbReference type="PROSITE" id="PS00211">
    <property type="entry name" value="ABC_TRANSPORTER_1"/>
    <property type="match status" value="1"/>
</dbReference>
<comment type="caution">
    <text evidence="9">The sequence shown here is derived from an EMBL/GenBank/DDBJ whole genome shotgun (WGS) entry which is preliminary data.</text>
</comment>
<comment type="similarity">
    <text evidence="2">Belongs to the ABC transporter superfamily.</text>
</comment>
<dbReference type="SUPFAM" id="SSF52540">
    <property type="entry name" value="P-loop containing nucleoside triphosphate hydrolases"/>
    <property type="match status" value="1"/>
</dbReference>
<evidence type="ECO:0000259" key="8">
    <source>
        <dbReference type="PROSITE" id="PS50893"/>
    </source>
</evidence>
<dbReference type="InterPro" id="IPR027417">
    <property type="entry name" value="P-loop_NTPase"/>
</dbReference>
<evidence type="ECO:0000256" key="6">
    <source>
        <dbReference type="ARBA" id="ARBA00023251"/>
    </source>
</evidence>
<evidence type="ECO:0000256" key="7">
    <source>
        <dbReference type="SAM" id="MobiDB-lite"/>
    </source>
</evidence>
<dbReference type="PROSITE" id="PS50893">
    <property type="entry name" value="ABC_TRANSPORTER_2"/>
    <property type="match status" value="1"/>
</dbReference>
<evidence type="ECO:0000256" key="2">
    <source>
        <dbReference type="ARBA" id="ARBA00005417"/>
    </source>
</evidence>
<dbReference type="PANTHER" id="PTHR42711:SF5">
    <property type="entry name" value="ABC TRANSPORTER ATP-BINDING PROTEIN NATA"/>
    <property type="match status" value="1"/>
</dbReference>
<keyword evidence="6" id="KW-0046">Antibiotic resistance</keyword>
<feature type="region of interest" description="Disordered" evidence="7">
    <location>
        <begin position="1"/>
        <end position="22"/>
    </location>
</feature>
<evidence type="ECO:0000256" key="5">
    <source>
        <dbReference type="ARBA" id="ARBA00022840"/>
    </source>
</evidence>
<dbReference type="EMBL" id="JAVYII010000005">
    <property type="protein sequence ID" value="MDT9593971.1"/>
    <property type="molecule type" value="Genomic_DNA"/>
</dbReference>
<dbReference type="InterPro" id="IPR003439">
    <property type="entry name" value="ABC_transporter-like_ATP-bd"/>
</dbReference>
<proteinExistence type="inferred from homology"/>
<comment type="subcellular location">
    <subcellularLocation>
        <location evidence="1">Cell membrane</location>
        <topology evidence="1">Peripheral membrane protein</topology>
    </subcellularLocation>
</comment>
<keyword evidence="10" id="KW-1185">Reference proteome</keyword>
<keyword evidence="4" id="KW-0547">Nucleotide-binding</keyword>
<evidence type="ECO:0000313" key="9">
    <source>
        <dbReference type="EMBL" id="MDT9593971.1"/>
    </source>
</evidence>
<keyword evidence="5 9" id="KW-0067">ATP-binding</keyword>
<evidence type="ECO:0000256" key="4">
    <source>
        <dbReference type="ARBA" id="ARBA00022741"/>
    </source>
</evidence>
<dbReference type="GO" id="GO:0005524">
    <property type="term" value="F:ATP binding"/>
    <property type="evidence" value="ECO:0007669"/>
    <property type="project" value="UniProtKB-KW"/>
</dbReference>
<name>A0ABU3PXR0_9ACTN</name>
<dbReference type="CDD" id="cd03230">
    <property type="entry name" value="ABC_DR_subfamily_A"/>
    <property type="match status" value="1"/>
</dbReference>
<dbReference type="InterPro" id="IPR017871">
    <property type="entry name" value="ABC_transporter-like_CS"/>
</dbReference>
<gene>
    <name evidence="9" type="ORF">RDV89_12890</name>
</gene>
<keyword evidence="3" id="KW-0813">Transport</keyword>
<reference evidence="9 10" key="1">
    <citation type="submission" date="2023-08" db="EMBL/GenBank/DDBJ databases">
        <title>Nocardioides seae sp. nov., a bacterium isolated from a soil.</title>
        <authorList>
            <person name="Wang X."/>
        </authorList>
    </citation>
    <scope>NUCLEOTIDE SEQUENCE [LARGE SCALE GENOMIC DNA]</scope>
    <source>
        <strain evidence="9 10">YZH12</strain>
    </source>
</reference>
<sequence length="335" mass="35587">MTTTHDPRSAAAAPVDQRSGQAPAIAVRGLRRTYGTGSDAFEAVRGVDLTVPVGTVTALLGTNGAGKTSTLEVIEGLGRASGGEVEVLGLDPIADRRELRRRTGVLLQSSGFSGDLTVEETARLWHSTLSTPRPVAEALEMLDLRDRSAVKVSALSGGERRRLDLACTLMGRPELVFLDEPTTGLDPESRREVWRLVRGLRAAGASVLITTHYLDEAEALADRLEIMHGGLIVRSGTAGEIADGHPSTITFDRLDRALPNLPGATVEPASADEPRTVLATVDLQTTLTALLDWARDERVRIDGLDARTASLESVFLAIADGGHDDRRAPATPKGA</sequence>
<dbReference type="Gene3D" id="3.40.50.300">
    <property type="entry name" value="P-loop containing nucleotide triphosphate hydrolases"/>
    <property type="match status" value="1"/>
</dbReference>
<dbReference type="InterPro" id="IPR003593">
    <property type="entry name" value="AAA+_ATPase"/>
</dbReference>
<dbReference type="InterPro" id="IPR050763">
    <property type="entry name" value="ABC_transporter_ATP-binding"/>
</dbReference>
<evidence type="ECO:0000256" key="3">
    <source>
        <dbReference type="ARBA" id="ARBA00022448"/>
    </source>
</evidence>
<organism evidence="9 10">
    <name type="scientific">Nocardioides imazamoxiresistens</name>
    <dbReference type="NCBI Taxonomy" id="3231893"/>
    <lineage>
        <taxon>Bacteria</taxon>
        <taxon>Bacillati</taxon>
        <taxon>Actinomycetota</taxon>
        <taxon>Actinomycetes</taxon>
        <taxon>Propionibacteriales</taxon>
        <taxon>Nocardioidaceae</taxon>
        <taxon>Nocardioides</taxon>
    </lineage>
</organism>
<dbReference type="PANTHER" id="PTHR42711">
    <property type="entry name" value="ABC TRANSPORTER ATP-BINDING PROTEIN"/>
    <property type="match status" value="1"/>
</dbReference>
<dbReference type="RefSeq" id="WP_315733457.1">
    <property type="nucleotide sequence ID" value="NZ_JAVYII010000005.1"/>
</dbReference>
<protein>
    <submittedName>
        <fullName evidence="9">ABC transporter ATP-binding protein</fullName>
    </submittedName>
</protein>
<feature type="domain" description="ABC transporter" evidence="8">
    <location>
        <begin position="25"/>
        <end position="254"/>
    </location>
</feature>
<dbReference type="SMART" id="SM00382">
    <property type="entry name" value="AAA"/>
    <property type="match status" value="1"/>
</dbReference>
<dbReference type="Pfam" id="PF00005">
    <property type="entry name" value="ABC_tran"/>
    <property type="match status" value="1"/>
</dbReference>
<evidence type="ECO:0000256" key="1">
    <source>
        <dbReference type="ARBA" id="ARBA00004202"/>
    </source>
</evidence>